<evidence type="ECO:0000256" key="1">
    <source>
        <dbReference type="ARBA" id="ARBA00022786"/>
    </source>
</evidence>
<dbReference type="Proteomes" id="UP001338582">
    <property type="component" value="Chromosome 1"/>
</dbReference>
<name>A0AAX4H5A8_9ASCO</name>
<evidence type="ECO:0000313" key="5">
    <source>
        <dbReference type="Proteomes" id="UP001338582"/>
    </source>
</evidence>
<feature type="compositionally biased region" description="Basic and acidic residues" evidence="2">
    <location>
        <begin position="49"/>
        <end position="70"/>
    </location>
</feature>
<keyword evidence="1" id="KW-0833">Ubl conjugation pathway</keyword>
<proteinExistence type="predicted"/>
<dbReference type="InterPro" id="IPR003892">
    <property type="entry name" value="CUE"/>
</dbReference>
<keyword evidence="5" id="KW-1185">Reference proteome</keyword>
<protein>
    <recommendedName>
        <fullName evidence="3">CUE domain-containing protein</fullName>
    </recommendedName>
</protein>
<evidence type="ECO:0000259" key="3">
    <source>
        <dbReference type="PROSITE" id="PS51140"/>
    </source>
</evidence>
<feature type="domain" description="CUE" evidence="3">
    <location>
        <begin position="100"/>
        <end position="143"/>
    </location>
</feature>
<dbReference type="Gene3D" id="1.10.8.10">
    <property type="entry name" value="DNA helicase RuvA subunit, C-terminal domain"/>
    <property type="match status" value="1"/>
</dbReference>
<dbReference type="SMART" id="SM00546">
    <property type="entry name" value="CUE"/>
    <property type="match status" value="1"/>
</dbReference>
<gene>
    <name evidence="4" type="ORF">PUMCH_000910</name>
</gene>
<dbReference type="Pfam" id="PF02845">
    <property type="entry name" value="CUE"/>
    <property type="match status" value="1"/>
</dbReference>
<dbReference type="GO" id="GO:0006511">
    <property type="term" value="P:ubiquitin-dependent protein catabolic process"/>
    <property type="evidence" value="ECO:0007669"/>
    <property type="project" value="TreeGrafter"/>
</dbReference>
<dbReference type="GO" id="GO:0005737">
    <property type="term" value="C:cytoplasm"/>
    <property type="evidence" value="ECO:0007669"/>
    <property type="project" value="TreeGrafter"/>
</dbReference>
<dbReference type="GeneID" id="88171978"/>
<organism evidence="4 5">
    <name type="scientific">Australozyma saopauloensis</name>
    <dbReference type="NCBI Taxonomy" id="291208"/>
    <lineage>
        <taxon>Eukaryota</taxon>
        <taxon>Fungi</taxon>
        <taxon>Dikarya</taxon>
        <taxon>Ascomycota</taxon>
        <taxon>Saccharomycotina</taxon>
        <taxon>Pichiomycetes</taxon>
        <taxon>Metschnikowiaceae</taxon>
        <taxon>Australozyma</taxon>
    </lineage>
</organism>
<dbReference type="PROSITE" id="PS51140">
    <property type="entry name" value="CUE"/>
    <property type="match status" value="1"/>
</dbReference>
<feature type="compositionally biased region" description="Polar residues" evidence="2">
    <location>
        <begin position="314"/>
        <end position="324"/>
    </location>
</feature>
<dbReference type="InterPro" id="IPR009060">
    <property type="entry name" value="UBA-like_sf"/>
</dbReference>
<accession>A0AAX4H5A8</accession>
<dbReference type="AlphaFoldDB" id="A0AAX4H5A8"/>
<reference evidence="4 5" key="1">
    <citation type="submission" date="2023-10" db="EMBL/GenBank/DDBJ databases">
        <title>Draft Genome Sequence of Candida saopaulonensis from a very Premature Infant with Sepsis.</title>
        <authorList>
            <person name="Ning Y."/>
            <person name="Dai R."/>
            <person name="Xiao M."/>
            <person name="Xu Y."/>
            <person name="Yan Q."/>
            <person name="Zhang L."/>
        </authorList>
    </citation>
    <scope>NUCLEOTIDE SEQUENCE [LARGE SCALE GENOMIC DNA]</scope>
    <source>
        <strain evidence="4 5">19XY460</strain>
    </source>
</reference>
<dbReference type="RefSeq" id="XP_062876054.1">
    <property type="nucleotide sequence ID" value="XM_063019984.1"/>
</dbReference>
<dbReference type="EMBL" id="CP138894">
    <property type="protein sequence ID" value="WPK23668.1"/>
    <property type="molecule type" value="Genomic_DNA"/>
</dbReference>
<dbReference type="FunFam" id="1.10.8.10:FF:000064">
    <property type="entry name" value="Similar to CUE domain-containing protein"/>
    <property type="match status" value="1"/>
</dbReference>
<dbReference type="GO" id="GO:0031624">
    <property type="term" value="F:ubiquitin conjugating enzyme binding"/>
    <property type="evidence" value="ECO:0007669"/>
    <property type="project" value="TreeGrafter"/>
</dbReference>
<dbReference type="PANTHER" id="PTHR16461">
    <property type="entry name" value="TOLL-INTERACTING PROTEIN"/>
    <property type="match status" value="1"/>
</dbReference>
<feature type="compositionally biased region" description="Basic residues" evidence="2">
    <location>
        <begin position="186"/>
        <end position="198"/>
    </location>
</feature>
<feature type="region of interest" description="Disordered" evidence="2">
    <location>
        <begin position="297"/>
        <end position="345"/>
    </location>
</feature>
<dbReference type="GO" id="GO:0043130">
    <property type="term" value="F:ubiquitin binding"/>
    <property type="evidence" value="ECO:0007669"/>
    <property type="project" value="InterPro"/>
</dbReference>
<feature type="region of interest" description="Disordered" evidence="2">
    <location>
        <begin position="1"/>
        <end position="103"/>
    </location>
</feature>
<sequence length="345" mass="38123">MASQKLTVASLEPVELDDNNSKKNLEVSPVVSDIAEPASTPVSVPATTVEDKQANKAPESKTEPKKESSKETLPVSNKSTEKSESIVEDAPPKPKRPLSPLAQKKKDLCDAFPQIEEKYIHACLIASGGNPDPAFNALLYLLDPSYEPEIVSVEPPKAPLPPVALTDDELLARQLQKEFDKEERKRRIQATQRQRKSVQHQSEEDSPDEFEQLKESFTQGFEEAKLTLNNWVSGISKNFSGDNNASQNKGGNNNNLSPALFGALGGSSFNKNNQRNKNFDDDPEILSLNFQRNLDMRDLAPPLPQKPKTDAKSTKWQPLNSDVPMSSDAFLVTDSEDEDKTGKKL</sequence>
<dbReference type="KEGG" id="asau:88171978"/>
<feature type="region of interest" description="Disordered" evidence="2">
    <location>
        <begin position="177"/>
        <end position="210"/>
    </location>
</feature>
<dbReference type="SUPFAM" id="SSF46934">
    <property type="entry name" value="UBA-like"/>
    <property type="match status" value="1"/>
</dbReference>
<evidence type="ECO:0000313" key="4">
    <source>
        <dbReference type="EMBL" id="WPK23668.1"/>
    </source>
</evidence>
<dbReference type="PANTHER" id="PTHR16461:SF5">
    <property type="entry name" value="TOLL-INTERACTING PROTEIN"/>
    <property type="match status" value="1"/>
</dbReference>
<evidence type="ECO:0000256" key="2">
    <source>
        <dbReference type="SAM" id="MobiDB-lite"/>
    </source>
</evidence>